<dbReference type="Proteomes" id="UP000807769">
    <property type="component" value="Unassembled WGS sequence"/>
</dbReference>
<gene>
    <name evidence="2" type="ORF">BJ212DRAFT_1445144</name>
</gene>
<organism evidence="2 3">
    <name type="scientific">Suillus subaureus</name>
    <dbReference type="NCBI Taxonomy" id="48587"/>
    <lineage>
        <taxon>Eukaryota</taxon>
        <taxon>Fungi</taxon>
        <taxon>Dikarya</taxon>
        <taxon>Basidiomycota</taxon>
        <taxon>Agaricomycotina</taxon>
        <taxon>Agaricomycetes</taxon>
        <taxon>Agaricomycetidae</taxon>
        <taxon>Boletales</taxon>
        <taxon>Suillineae</taxon>
        <taxon>Suillaceae</taxon>
        <taxon>Suillus</taxon>
    </lineage>
</organism>
<proteinExistence type="predicted"/>
<name>A0A9P7EHN5_9AGAM</name>
<keyword evidence="3" id="KW-1185">Reference proteome</keyword>
<accession>A0A9P7EHN5</accession>
<dbReference type="Gene3D" id="3.20.20.10">
    <property type="entry name" value="Alanine racemase"/>
    <property type="match status" value="2"/>
</dbReference>
<dbReference type="OrthoDB" id="10264196at2759"/>
<dbReference type="PANTHER" id="PTHR10146:SF14">
    <property type="entry name" value="PYRIDOXAL PHOSPHATE HOMEOSTASIS PROTEIN"/>
    <property type="match status" value="1"/>
</dbReference>
<dbReference type="NCBIfam" id="TIGR00044">
    <property type="entry name" value="YggS family pyridoxal phosphate-dependent enzyme"/>
    <property type="match status" value="1"/>
</dbReference>
<dbReference type="EMBL" id="JABBWG010000006">
    <property type="protein sequence ID" value="KAG1821578.1"/>
    <property type="molecule type" value="Genomic_DNA"/>
</dbReference>
<keyword evidence="1" id="KW-0663">Pyridoxal phosphate</keyword>
<comment type="caution">
    <text evidence="2">The sequence shown here is derived from an EMBL/GenBank/DDBJ whole genome shotgun (WGS) entry which is preliminary data.</text>
</comment>
<dbReference type="GeneID" id="64632075"/>
<evidence type="ECO:0000313" key="2">
    <source>
        <dbReference type="EMBL" id="KAG1821578.1"/>
    </source>
</evidence>
<dbReference type="InterPro" id="IPR011078">
    <property type="entry name" value="PyrdxlP_homeostasis"/>
</dbReference>
<dbReference type="RefSeq" id="XP_041196318.1">
    <property type="nucleotide sequence ID" value="XM_041338059.1"/>
</dbReference>
<protein>
    <recommendedName>
        <fullName evidence="4">Pyridoxal phosphate homeostasis protein</fullName>
    </recommendedName>
</protein>
<evidence type="ECO:0000313" key="3">
    <source>
        <dbReference type="Proteomes" id="UP000807769"/>
    </source>
</evidence>
<dbReference type="AlphaFoldDB" id="A0A9P7EHN5"/>
<dbReference type="SUPFAM" id="SSF51419">
    <property type="entry name" value="PLP-binding barrel"/>
    <property type="match status" value="1"/>
</dbReference>
<reference evidence="2" key="1">
    <citation type="journal article" date="2020" name="New Phytol.">
        <title>Comparative genomics reveals dynamic genome evolution in host specialist ectomycorrhizal fungi.</title>
        <authorList>
            <person name="Lofgren L.A."/>
            <person name="Nguyen N.H."/>
            <person name="Vilgalys R."/>
            <person name="Ruytinx J."/>
            <person name="Liao H.L."/>
            <person name="Branco S."/>
            <person name="Kuo A."/>
            <person name="LaButti K."/>
            <person name="Lipzen A."/>
            <person name="Andreopoulos W."/>
            <person name="Pangilinan J."/>
            <person name="Riley R."/>
            <person name="Hundley H."/>
            <person name="Na H."/>
            <person name="Barry K."/>
            <person name="Grigoriev I.V."/>
            <person name="Stajich J.E."/>
            <person name="Kennedy P.G."/>
        </authorList>
    </citation>
    <scope>NUCLEOTIDE SEQUENCE</scope>
    <source>
        <strain evidence="2">MN1</strain>
    </source>
</reference>
<evidence type="ECO:0008006" key="4">
    <source>
        <dbReference type="Google" id="ProtNLM"/>
    </source>
</evidence>
<evidence type="ECO:0000256" key="1">
    <source>
        <dbReference type="ARBA" id="ARBA00022898"/>
    </source>
</evidence>
<dbReference type="InterPro" id="IPR029066">
    <property type="entry name" value="PLP-binding_barrel"/>
</dbReference>
<dbReference type="PANTHER" id="PTHR10146">
    <property type="entry name" value="PROLINE SYNTHETASE CO-TRANSCRIBED BACTERIAL HOMOLOG PROTEIN"/>
    <property type="match status" value="1"/>
</dbReference>
<dbReference type="GO" id="GO:0030170">
    <property type="term" value="F:pyridoxal phosphate binding"/>
    <property type="evidence" value="ECO:0007669"/>
    <property type="project" value="InterPro"/>
</dbReference>
<sequence length="248" mass="27433">MASTTSDKATPERRAELLQNLAETKICFAEASKSSSHTLTLVAVSKTKPAWMTRACYEEGQIDFGENSDIDLVNKAKKLADLESLRWHFIGVMKKTEGDDFRRRARMRELTTVSNLHAIQSLTSIEDADIYNSAIPADRKTPLNMLLQVNTSGEIQKSGLQYGLMTIGSQAESLASSERLNQDFEVLKKTRDVLEGMLRSNPAFNGRWGDNGKLLLSMGMTADFEAGLRAGSHIVRVGTGIFGARRMK</sequence>